<evidence type="ECO:0000313" key="2">
    <source>
        <dbReference type="EMBL" id="EEF22994.1"/>
    </source>
</evidence>
<dbReference type="AlphaFoldDB" id="B9TMC1"/>
<name>B9TMC1_RICCO</name>
<dbReference type="EMBL" id="EQ988599">
    <property type="protein sequence ID" value="EEF22994.1"/>
    <property type="molecule type" value="Genomic_DNA"/>
</dbReference>
<feature type="compositionally biased region" description="Low complexity" evidence="1">
    <location>
        <begin position="66"/>
        <end position="84"/>
    </location>
</feature>
<feature type="compositionally biased region" description="Basic residues" evidence="1">
    <location>
        <begin position="35"/>
        <end position="56"/>
    </location>
</feature>
<evidence type="ECO:0000313" key="3">
    <source>
        <dbReference type="Proteomes" id="UP000008311"/>
    </source>
</evidence>
<feature type="region of interest" description="Disordered" evidence="1">
    <location>
        <begin position="1"/>
        <end position="101"/>
    </location>
</feature>
<accession>B9TMC1</accession>
<keyword evidence="3" id="KW-1185">Reference proteome</keyword>
<gene>
    <name evidence="2" type="ORF">RCOM_2076840</name>
</gene>
<sequence length="101" mass="10717">MSSHHESGAAVRAATPLARAGIRPGSTVPPALPARPHRSRRVRLAYGRANRHRTHLSPRDGATRTRPSPSGSRACCRSRSACRGTGTRAPAPSRAATGWHP</sequence>
<evidence type="ECO:0000256" key="1">
    <source>
        <dbReference type="SAM" id="MobiDB-lite"/>
    </source>
</evidence>
<feature type="compositionally biased region" description="Low complexity" evidence="1">
    <location>
        <begin position="9"/>
        <end position="20"/>
    </location>
</feature>
<organism evidence="2 3">
    <name type="scientific">Ricinus communis</name>
    <name type="common">Castor bean</name>
    <dbReference type="NCBI Taxonomy" id="3988"/>
    <lineage>
        <taxon>Eukaryota</taxon>
        <taxon>Viridiplantae</taxon>
        <taxon>Streptophyta</taxon>
        <taxon>Embryophyta</taxon>
        <taxon>Tracheophyta</taxon>
        <taxon>Spermatophyta</taxon>
        <taxon>Magnoliopsida</taxon>
        <taxon>eudicotyledons</taxon>
        <taxon>Gunneridae</taxon>
        <taxon>Pentapetalae</taxon>
        <taxon>rosids</taxon>
        <taxon>fabids</taxon>
        <taxon>Malpighiales</taxon>
        <taxon>Euphorbiaceae</taxon>
        <taxon>Acalyphoideae</taxon>
        <taxon>Acalypheae</taxon>
        <taxon>Ricinus</taxon>
    </lineage>
</organism>
<dbReference type="InParanoid" id="B9TMC1"/>
<proteinExistence type="predicted"/>
<dbReference type="Proteomes" id="UP000008311">
    <property type="component" value="Unassembled WGS sequence"/>
</dbReference>
<reference evidence="3" key="1">
    <citation type="journal article" date="2010" name="Nat. Biotechnol.">
        <title>Draft genome sequence of the oilseed species Ricinus communis.</title>
        <authorList>
            <person name="Chan A.P."/>
            <person name="Crabtree J."/>
            <person name="Zhao Q."/>
            <person name="Lorenzi H."/>
            <person name="Orvis J."/>
            <person name="Puiu D."/>
            <person name="Melake-Berhan A."/>
            <person name="Jones K.M."/>
            <person name="Redman J."/>
            <person name="Chen G."/>
            <person name="Cahoon E.B."/>
            <person name="Gedil M."/>
            <person name="Stanke M."/>
            <person name="Haas B.J."/>
            <person name="Wortman J.R."/>
            <person name="Fraser-Liggett C.M."/>
            <person name="Ravel J."/>
            <person name="Rabinowicz P.D."/>
        </authorList>
    </citation>
    <scope>NUCLEOTIDE SEQUENCE [LARGE SCALE GENOMIC DNA]</scope>
    <source>
        <strain evidence="3">cv. Hale</strain>
    </source>
</reference>
<protein>
    <submittedName>
        <fullName evidence="2">Uncharacterized protein</fullName>
    </submittedName>
</protein>